<dbReference type="EC" id="2.3.2.27" evidence="2"/>
<evidence type="ECO:0000256" key="1">
    <source>
        <dbReference type="ARBA" id="ARBA00000900"/>
    </source>
</evidence>
<dbReference type="SUPFAM" id="SSF57850">
    <property type="entry name" value="RING/U-box"/>
    <property type="match status" value="1"/>
</dbReference>
<feature type="compositionally biased region" description="Basic and acidic residues" evidence="9">
    <location>
        <begin position="94"/>
        <end position="108"/>
    </location>
</feature>
<keyword evidence="12" id="KW-1185">Reference proteome</keyword>
<feature type="region of interest" description="Disordered" evidence="9">
    <location>
        <begin position="70"/>
        <end position="131"/>
    </location>
</feature>
<feature type="compositionally biased region" description="Polar residues" evidence="9">
    <location>
        <begin position="70"/>
        <end position="83"/>
    </location>
</feature>
<dbReference type="PANTHER" id="PTHR46463">
    <property type="entry name" value="ZINC FINGER, RING/FYVE/PHD-TYPE"/>
    <property type="match status" value="1"/>
</dbReference>
<dbReference type="PANTHER" id="PTHR46463:SF89">
    <property type="entry name" value="E3 UBIQUITIN-PROTEIN LIGASE RHB1A-RELATED"/>
    <property type="match status" value="1"/>
</dbReference>
<dbReference type="InterPro" id="IPR013083">
    <property type="entry name" value="Znf_RING/FYVE/PHD"/>
</dbReference>
<dbReference type="EMBL" id="MZMZ02003004">
    <property type="protein sequence ID" value="RQM23226.1"/>
    <property type="molecule type" value="Genomic_DNA"/>
</dbReference>
<dbReference type="Gene3D" id="3.30.40.10">
    <property type="entry name" value="Zinc/RING finger domain, C3HC4 (zinc finger)"/>
    <property type="match status" value="1"/>
</dbReference>
<keyword evidence="7" id="KW-0862">Zinc</keyword>
<dbReference type="AlphaFoldDB" id="A0A3R7WDF4"/>
<evidence type="ECO:0000256" key="6">
    <source>
        <dbReference type="ARBA" id="ARBA00022786"/>
    </source>
</evidence>
<accession>A0A3R7WDF4</accession>
<dbReference type="PROSITE" id="PS50089">
    <property type="entry name" value="ZF_RING_2"/>
    <property type="match status" value="1"/>
</dbReference>
<dbReference type="GO" id="GO:0008270">
    <property type="term" value="F:zinc ion binding"/>
    <property type="evidence" value="ECO:0007669"/>
    <property type="project" value="UniProtKB-KW"/>
</dbReference>
<comment type="caution">
    <text evidence="11">The sequence shown here is derived from an EMBL/GenBank/DDBJ whole genome shotgun (WGS) entry which is preliminary data.</text>
</comment>
<evidence type="ECO:0000256" key="7">
    <source>
        <dbReference type="ARBA" id="ARBA00022833"/>
    </source>
</evidence>
<sequence>MPTAPAAATGAKEVDYVSKQANLTAQIESERMAAKRWWQDYGQCYIDNSKPEDFTYENRIKMLQEKLASENFSASRSRRNSPQPDHGASSPNEPPHESRGLLKDHSVVDVDAESTTPVSRRSTDDNAVMKRTNRAVDTSSSYTTTSYFEESPKSSCTPPPQTSAAVISSVDAYLPLQAPSTNTEVVDGVELECVMCLDAFDAGNPRIRTLCNCGMNRTNFHLSCLLEWTDRDKNCPVCREYLYFEENYDMED</sequence>
<evidence type="ECO:0000256" key="9">
    <source>
        <dbReference type="SAM" id="MobiDB-lite"/>
    </source>
</evidence>
<organism evidence="11 12">
    <name type="scientific">Aphanomyces astaci</name>
    <name type="common">Crayfish plague agent</name>
    <dbReference type="NCBI Taxonomy" id="112090"/>
    <lineage>
        <taxon>Eukaryota</taxon>
        <taxon>Sar</taxon>
        <taxon>Stramenopiles</taxon>
        <taxon>Oomycota</taxon>
        <taxon>Saprolegniomycetes</taxon>
        <taxon>Saprolegniales</taxon>
        <taxon>Verrucalvaceae</taxon>
        <taxon>Aphanomyces</taxon>
    </lineage>
</organism>
<protein>
    <recommendedName>
        <fullName evidence="2">RING-type E3 ubiquitin transferase</fullName>
        <ecNumber evidence="2">2.3.2.27</ecNumber>
    </recommendedName>
</protein>
<keyword evidence="5 8" id="KW-0863">Zinc-finger</keyword>
<evidence type="ECO:0000256" key="5">
    <source>
        <dbReference type="ARBA" id="ARBA00022771"/>
    </source>
</evidence>
<dbReference type="VEuPathDB" id="FungiDB:H257_07808"/>
<proteinExistence type="predicted"/>
<name>A0A3R7WDF4_APHAT</name>
<evidence type="ECO:0000256" key="3">
    <source>
        <dbReference type="ARBA" id="ARBA00022679"/>
    </source>
</evidence>
<gene>
    <name evidence="11" type="ORF">B5M09_006377</name>
</gene>
<evidence type="ECO:0000313" key="11">
    <source>
        <dbReference type="EMBL" id="RQM23226.1"/>
    </source>
</evidence>
<evidence type="ECO:0000259" key="10">
    <source>
        <dbReference type="PROSITE" id="PS50089"/>
    </source>
</evidence>
<dbReference type="Proteomes" id="UP000284702">
    <property type="component" value="Unassembled WGS sequence"/>
</dbReference>
<evidence type="ECO:0000256" key="4">
    <source>
        <dbReference type="ARBA" id="ARBA00022723"/>
    </source>
</evidence>
<dbReference type="InterPro" id="IPR001841">
    <property type="entry name" value="Znf_RING"/>
</dbReference>
<keyword evidence="6" id="KW-0833">Ubl conjugation pathway</keyword>
<evidence type="ECO:0000313" key="12">
    <source>
        <dbReference type="Proteomes" id="UP000284702"/>
    </source>
</evidence>
<evidence type="ECO:0000256" key="8">
    <source>
        <dbReference type="PROSITE-ProRule" id="PRU00175"/>
    </source>
</evidence>
<keyword evidence="3" id="KW-0808">Transferase</keyword>
<keyword evidence="4" id="KW-0479">Metal-binding</keyword>
<reference evidence="11" key="1">
    <citation type="submission" date="2018-07" db="EMBL/GenBank/DDBJ databases">
        <title>Annotation of Aphanomyces astaci genome assembly.</title>
        <authorList>
            <person name="Studholme D.J."/>
        </authorList>
    </citation>
    <scope>NUCLEOTIDE SEQUENCE [LARGE SCALE GENOMIC DNA]</scope>
    <source>
        <strain evidence="11">Pc</strain>
    </source>
</reference>
<dbReference type="GO" id="GO:0061630">
    <property type="term" value="F:ubiquitin protein ligase activity"/>
    <property type="evidence" value="ECO:0007669"/>
    <property type="project" value="UniProtKB-EC"/>
</dbReference>
<feature type="domain" description="RING-type" evidence="10">
    <location>
        <begin position="193"/>
        <end position="239"/>
    </location>
</feature>
<comment type="catalytic activity">
    <reaction evidence="1">
        <text>S-ubiquitinyl-[E2 ubiquitin-conjugating enzyme]-L-cysteine + [acceptor protein]-L-lysine = [E2 ubiquitin-conjugating enzyme]-L-cysteine + N(6)-ubiquitinyl-[acceptor protein]-L-lysine.</text>
        <dbReference type="EC" id="2.3.2.27"/>
    </reaction>
</comment>
<dbReference type="Pfam" id="PF13639">
    <property type="entry name" value="zf-RING_2"/>
    <property type="match status" value="1"/>
</dbReference>
<evidence type="ECO:0000256" key="2">
    <source>
        <dbReference type="ARBA" id="ARBA00012483"/>
    </source>
</evidence>